<evidence type="ECO:0000256" key="3">
    <source>
        <dbReference type="ARBA" id="ARBA00023180"/>
    </source>
</evidence>
<dbReference type="Proteomes" id="UP000838878">
    <property type="component" value="Chromosome 6"/>
</dbReference>
<dbReference type="GO" id="GO:0005518">
    <property type="term" value="F:collagen binding"/>
    <property type="evidence" value="ECO:0007669"/>
    <property type="project" value="TreeGrafter"/>
</dbReference>
<protein>
    <recommendedName>
        <fullName evidence="5">C2H2-type domain-containing protein</fullName>
    </recommendedName>
</protein>
<accession>A0A8J9YGW3</accession>
<dbReference type="InterPro" id="IPR052284">
    <property type="entry name" value="Collagen_mod_leprecan"/>
</dbReference>
<reference evidence="6" key="1">
    <citation type="submission" date="2021-12" db="EMBL/GenBank/DDBJ databases">
        <authorList>
            <person name="Martin H S."/>
        </authorList>
    </citation>
    <scope>NUCLEOTIDE SEQUENCE</scope>
</reference>
<dbReference type="InterPro" id="IPR057356">
    <property type="entry name" value="Znf-C2H2_ZNF592"/>
</dbReference>
<sequence>MKDCLFQCQRQGFEDAHMFSNVSDTILSSMQQRKPYAYLHLCYYQMNALHKAASAAYTYLTANPEDERMKRNVEYYIEQPEVNIKEVNDLESEDYQTLYKLGKQAYGKNKWGETIANMEETLTDYLTWENFCRAECEHQSEQEWSPEFMISISNNILPVLVCRQECQNKLKPLYTSGVEFLADLLNYLQISYYRMDRLEDAAKGVASYLSLLPDDEDMLANMNIYKTLVDNKKFVERSDIVHYLKRDKRVMASEVIEDKLTIKNILFTKALPNYIIPIAPDGHKIFPCTDCGDKFLLESSYNFHINRKSLKITYLCRYCNKVLIFNNRCKLLSHIRSHAFKTATINVSDLKLEPLSIQEINWTTTNPSIINDFQQKHKKNNICFECDEVIDSTGAIQKDRAKHYMRYTSKVYMCPICLFTVPNTCILAAHLRIHLKMSPYFCPECGIHLSAKSIEYPYYHDCEGFKMIRATTRLQCRQKSCNKVFHPNEYRDHLKTHIKKIYKCIKCSAVWFNERPKKRHSPCTFGEDKIALLFQCQICPNKFIPKGESNYMHLNKHFKTTTEQNRDQVYPCMICNVTFNVIPQLIKHQIDSHGACKETLSKFMNEPESKGNPKGIYRVVKRCDKCLRSFIYRCQLENIKILPNECPYKCSISSSKENNISELTKENNIVCGLCKQNINEKWENIKIHFAKFHKSHKCLDLNLTVCKMKIMTPVINNINKNNKVKFKNKRKYIKTKQSYDNNTYVHQESKNHPQRVPGEKNRCSMCDFTSEDDENYEKHIITHRDPCMAYQCLECGRCFAVKPSFSTHLLLEHNIANVKEYISTKKCFNELALSTQINSLKKVDEPVNENQCKICRDQFENSHDLEKHFRVHGMAFLMKNKNNSP</sequence>
<dbReference type="GO" id="GO:0008270">
    <property type="term" value="F:zinc ion binding"/>
    <property type="evidence" value="ECO:0007669"/>
    <property type="project" value="UniProtKB-KW"/>
</dbReference>
<evidence type="ECO:0000256" key="1">
    <source>
        <dbReference type="ARBA" id="ARBA00006487"/>
    </source>
</evidence>
<dbReference type="Pfam" id="PF25412">
    <property type="entry name" value="zf-C2H2_ZNF592"/>
    <property type="match status" value="1"/>
</dbReference>
<dbReference type="Pfam" id="PF23557">
    <property type="entry name" value="TPR_leprecan"/>
    <property type="match status" value="1"/>
</dbReference>
<keyword evidence="4" id="KW-0863">Zinc-finger</keyword>
<evidence type="ECO:0000259" key="5">
    <source>
        <dbReference type="PROSITE" id="PS50157"/>
    </source>
</evidence>
<dbReference type="InterPro" id="IPR011990">
    <property type="entry name" value="TPR-like_helical_dom_sf"/>
</dbReference>
<evidence type="ECO:0000313" key="6">
    <source>
        <dbReference type="EMBL" id="CAH0727301.1"/>
    </source>
</evidence>
<keyword evidence="4" id="KW-0862">Zinc</keyword>
<dbReference type="GO" id="GO:0030199">
    <property type="term" value="P:collagen fibril organization"/>
    <property type="evidence" value="ECO:0007669"/>
    <property type="project" value="TreeGrafter"/>
</dbReference>
<dbReference type="Gene3D" id="1.25.40.10">
    <property type="entry name" value="Tetratricopeptide repeat domain"/>
    <property type="match status" value="2"/>
</dbReference>
<gene>
    <name evidence="6" type="ORF">BINO364_LOCUS12663</name>
</gene>
<dbReference type="InterPro" id="IPR056585">
    <property type="entry name" value="Leprecan_dom"/>
</dbReference>
<keyword evidence="4" id="KW-0479">Metal-binding</keyword>
<dbReference type="SUPFAM" id="SSF57667">
    <property type="entry name" value="beta-beta-alpha zinc fingers"/>
    <property type="match status" value="1"/>
</dbReference>
<keyword evidence="2" id="KW-0732">Signal</keyword>
<proteinExistence type="inferred from homology"/>
<comment type="similarity">
    <text evidence="1">Belongs to the leprecan family.</text>
</comment>
<dbReference type="PANTHER" id="PTHR13986">
    <property type="entry name" value="PROTEIN LYSINE HYDROXYLATION COMPLEX COMPONENT"/>
    <property type="match status" value="1"/>
</dbReference>
<dbReference type="PROSITE" id="PS50157">
    <property type="entry name" value="ZINC_FINGER_C2H2_2"/>
    <property type="match status" value="4"/>
</dbReference>
<feature type="non-terminal residue" evidence="6">
    <location>
        <position position="885"/>
    </location>
</feature>
<name>A0A8J9YGW3_9NEOP</name>
<dbReference type="InterPro" id="IPR013087">
    <property type="entry name" value="Znf_C2H2_type"/>
</dbReference>
<feature type="domain" description="C2H2-type" evidence="5">
    <location>
        <begin position="570"/>
        <end position="598"/>
    </location>
</feature>
<feature type="domain" description="C2H2-type" evidence="5">
    <location>
        <begin position="412"/>
        <end position="439"/>
    </location>
</feature>
<organism evidence="6 7">
    <name type="scientific">Brenthis ino</name>
    <name type="common">lesser marbled fritillary</name>
    <dbReference type="NCBI Taxonomy" id="405034"/>
    <lineage>
        <taxon>Eukaryota</taxon>
        <taxon>Metazoa</taxon>
        <taxon>Ecdysozoa</taxon>
        <taxon>Arthropoda</taxon>
        <taxon>Hexapoda</taxon>
        <taxon>Insecta</taxon>
        <taxon>Pterygota</taxon>
        <taxon>Neoptera</taxon>
        <taxon>Endopterygota</taxon>
        <taxon>Lepidoptera</taxon>
        <taxon>Glossata</taxon>
        <taxon>Ditrysia</taxon>
        <taxon>Papilionoidea</taxon>
        <taxon>Nymphalidae</taxon>
        <taxon>Heliconiinae</taxon>
        <taxon>Argynnini</taxon>
        <taxon>Brenthis</taxon>
    </lineage>
</organism>
<dbReference type="GO" id="GO:0005783">
    <property type="term" value="C:endoplasmic reticulum"/>
    <property type="evidence" value="ECO:0007669"/>
    <property type="project" value="TreeGrafter"/>
</dbReference>
<dbReference type="PANTHER" id="PTHR13986:SF8">
    <property type="entry name" value="PROLYL 3-HYDROXYLASE 1-LIKE PROTEIN"/>
    <property type="match status" value="1"/>
</dbReference>
<keyword evidence="3" id="KW-0325">Glycoprotein</keyword>
<dbReference type="InterPro" id="IPR036236">
    <property type="entry name" value="Znf_C2H2_sf"/>
</dbReference>
<dbReference type="PROSITE" id="PS00028">
    <property type="entry name" value="ZINC_FINGER_C2H2_1"/>
    <property type="match status" value="4"/>
</dbReference>
<evidence type="ECO:0000256" key="2">
    <source>
        <dbReference type="ARBA" id="ARBA00022729"/>
    </source>
</evidence>
<dbReference type="EMBL" id="OV170226">
    <property type="protein sequence ID" value="CAH0727301.1"/>
    <property type="molecule type" value="Genomic_DNA"/>
</dbReference>
<evidence type="ECO:0000313" key="7">
    <source>
        <dbReference type="Proteomes" id="UP000838878"/>
    </source>
</evidence>
<dbReference type="AlphaFoldDB" id="A0A8J9YGW3"/>
<feature type="domain" description="C2H2-type" evidence="5">
    <location>
        <begin position="790"/>
        <end position="813"/>
    </location>
</feature>
<evidence type="ECO:0000256" key="4">
    <source>
        <dbReference type="PROSITE-ProRule" id="PRU00042"/>
    </source>
</evidence>
<dbReference type="Gene3D" id="3.30.160.60">
    <property type="entry name" value="Classic Zinc Finger"/>
    <property type="match status" value="3"/>
</dbReference>
<feature type="domain" description="C2H2-type" evidence="5">
    <location>
        <begin position="850"/>
        <end position="872"/>
    </location>
</feature>
<dbReference type="SMART" id="SM00355">
    <property type="entry name" value="ZnF_C2H2"/>
    <property type="match status" value="9"/>
</dbReference>
<dbReference type="OrthoDB" id="8856548at2759"/>
<keyword evidence="7" id="KW-1185">Reference proteome</keyword>